<protein>
    <submittedName>
        <fullName evidence="1">Uncharacterized protein</fullName>
    </submittedName>
</protein>
<dbReference type="InterPro" id="IPR027417">
    <property type="entry name" value="P-loop_NTPase"/>
</dbReference>
<sequence length="258" mass="29361">MKKLMLGFAGETSSGKGTATDLVKAWYPGTPSFRFSDSLRDFYRLLLQNFPQLREHKVPRLFEDHVAVRLVEILKQSFGSDLGATGTRYVAFHEFAYWLVGRFMPLHSGSWPETASTADLQGISTAVRKFFGEDTLERAIMFRVAQSGIEQPCVIIEGIRRMVDISTLMNDPNVPFRLTYVEAEPSIRFERHQLRNEKPGDDKLSFAQFLELGQAEAEGEIRSLRPHAHAIIPNDGTPKNFERRLKKVVMKMVAEILQ</sequence>
<organism evidence="1 2">
    <name type="scientific">Candidatus Lloydbacteria bacterium RIFCSPHIGHO2_01_FULL_49_22</name>
    <dbReference type="NCBI Taxonomy" id="1798658"/>
    <lineage>
        <taxon>Bacteria</taxon>
        <taxon>Candidatus Lloydiibacteriota</taxon>
    </lineage>
</organism>
<name>A0A1G2CYC0_9BACT</name>
<dbReference type="AlphaFoldDB" id="A0A1G2CYC0"/>
<dbReference type="Proteomes" id="UP000177122">
    <property type="component" value="Unassembled WGS sequence"/>
</dbReference>
<comment type="caution">
    <text evidence="1">The sequence shown here is derived from an EMBL/GenBank/DDBJ whole genome shotgun (WGS) entry which is preliminary data.</text>
</comment>
<reference evidence="1 2" key="1">
    <citation type="journal article" date="2016" name="Nat. Commun.">
        <title>Thousands of microbial genomes shed light on interconnected biogeochemical processes in an aquifer system.</title>
        <authorList>
            <person name="Anantharaman K."/>
            <person name="Brown C.T."/>
            <person name="Hug L.A."/>
            <person name="Sharon I."/>
            <person name="Castelle C.J."/>
            <person name="Probst A.J."/>
            <person name="Thomas B.C."/>
            <person name="Singh A."/>
            <person name="Wilkins M.J."/>
            <person name="Karaoz U."/>
            <person name="Brodie E.L."/>
            <person name="Williams K.H."/>
            <person name="Hubbard S.S."/>
            <person name="Banfield J.F."/>
        </authorList>
    </citation>
    <scope>NUCLEOTIDE SEQUENCE [LARGE SCALE GENOMIC DNA]</scope>
</reference>
<evidence type="ECO:0000313" key="2">
    <source>
        <dbReference type="Proteomes" id="UP000177122"/>
    </source>
</evidence>
<gene>
    <name evidence="1" type="ORF">A2845_04975</name>
</gene>
<dbReference type="PANTHER" id="PTHR41930">
    <property type="entry name" value="UPF0200 PROTEIN MJ1399"/>
    <property type="match status" value="1"/>
</dbReference>
<accession>A0A1G2CYC0</accession>
<evidence type="ECO:0000313" key="1">
    <source>
        <dbReference type="EMBL" id="OGZ05680.1"/>
    </source>
</evidence>
<proteinExistence type="predicted"/>
<dbReference type="EMBL" id="MHLI01000008">
    <property type="protein sequence ID" value="OGZ05680.1"/>
    <property type="molecule type" value="Genomic_DNA"/>
</dbReference>
<dbReference type="PANTHER" id="PTHR41930:SF1">
    <property type="entry name" value="DEPHOSPHO-COA KINASE"/>
    <property type="match status" value="1"/>
</dbReference>
<dbReference type="SUPFAM" id="SSF52540">
    <property type="entry name" value="P-loop containing nucleoside triphosphate hydrolases"/>
    <property type="match status" value="1"/>
</dbReference>
<dbReference type="Gene3D" id="3.40.50.300">
    <property type="entry name" value="P-loop containing nucleotide triphosphate hydrolases"/>
    <property type="match status" value="1"/>
</dbReference>